<evidence type="ECO:0000259" key="7">
    <source>
        <dbReference type="PROSITE" id="PS50109"/>
    </source>
</evidence>
<evidence type="ECO:0000256" key="4">
    <source>
        <dbReference type="ARBA" id="ARBA00022679"/>
    </source>
</evidence>
<dbReference type="InterPro" id="IPR050736">
    <property type="entry name" value="Sensor_HK_Regulatory"/>
</dbReference>
<evidence type="ECO:0000256" key="3">
    <source>
        <dbReference type="ARBA" id="ARBA00022553"/>
    </source>
</evidence>
<dbReference type="Proteomes" id="UP000886803">
    <property type="component" value="Unassembled WGS sequence"/>
</dbReference>
<reference evidence="8" key="2">
    <citation type="submission" date="2021-04" db="EMBL/GenBank/DDBJ databases">
        <authorList>
            <person name="Gilroy R."/>
        </authorList>
    </citation>
    <scope>NUCLEOTIDE SEQUENCE</scope>
    <source>
        <strain evidence="8">ChiBcec8-13705</strain>
    </source>
</reference>
<dbReference type="AlphaFoldDB" id="A0A9D2M5Q0"/>
<organism evidence="8 9">
    <name type="scientific">Candidatus Gemmiger avicola</name>
    <dbReference type="NCBI Taxonomy" id="2838605"/>
    <lineage>
        <taxon>Bacteria</taxon>
        <taxon>Bacillati</taxon>
        <taxon>Bacillota</taxon>
        <taxon>Clostridia</taxon>
        <taxon>Eubacteriales</taxon>
        <taxon>Gemmiger</taxon>
    </lineage>
</organism>
<evidence type="ECO:0000313" key="8">
    <source>
        <dbReference type="EMBL" id="HJB41532.1"/>
    </source>
</evidence>
<reference evidence="8" key="1">
    <citation type="journal article" date="2021" name="PeerJ">
        <title>Extensive microbial diversity within the chicken gut microbiome revealed by metagenomics and culture.</title>
        <authorList>
            <person name="Gilroy R."/>
            <person name="Ravi A."/>
            <person name="Getino M."/>
            <person name="Pursley I."/>
            <person name="Horton D.L."/>
            <person name="Alikhan N.F."/>
            <person name="Baker D."/>
            <person name="Gharbi K."/>
            <person name="Hall N."/>
            <person name="Watson M."/>
            <person name="Adriaenssens E.M."/>
            <person name="Foster-Nyarko E."/>
            <person name="Jarju S."/>
            <person name="Secka A."/>
            <person name="Antonio M."/>
            <person name="Oren A."/>
            <person name="Chaudhuri R.R."/>
            <person name="La Ragione R."/>
            <person name="Hildebrand F."/>
            <person name="Pallen M.J."/>
        </authorList>
    </citation>
    <scope>NUCLEOTIDE SEQUENCE</scope>
    <source>
        <strain evidence="8">ChiBcec8-13705</strain>
    </source>
</reference>
<dbReference type="SUPFAM" id="SSF55874">
    <property type="entry name" value="ATPase domain of HSP90 chaperone/DNA topoisomerase II/histidine kinase"/>
    <property type="match status" value="1"/>
</dbReference>
<sequence length="298" mass="31933">MLYLVLAALAFAVLLLGMLLMRVLRQLNAWADLLEATDEDSNIRLPAAVRLTSVLRACRAINRRLDKSQARALDARRAGAELQTTMAAVSHDIRTPLAAASGYLELLRGEQDPVRRQQHLTVIARRLADLETLLDELFLYTRLNAGSAPPLACRPIAIWPALCEALAALYPQLEAAGLEPALDLPDQAGSVQADPDAFGRVLRNLILNAAQHGAGSLSIRWQSGKLLFVNPVPEPAALNPDHIFDRFWRADPARRGGSGGAGLGLAIVRQLTEAMGGTVTASLQGSTLTISLALPPAA</sequence>
<keyword evidence="5 8" id="KW-0418">Kinase</keyword>
<dbReference type="Gene3D" id="1.10.287.130">
    <property type="match status" value="1"/>
</dbReference>
<dbReference type="InterPro" id="IPR036097">
    <property type="entry name" value="HisK_dim/P_sf"/>
</dbReference>
<dbReference type="Pfam" id="PF00512">
    <property type="entry name" value="HisKA"/>
    <property type="match status" value="1"/>
</dbReference>
<dbReference type="SMART" id="SM00387">
    <property type="entry name" value="HATPase_c"/>
    <property type="match status" value="1"/>
</dbReference>
<dbReference type="SUPFAM" id="SSF47384">
    <property type="entry name" value="Homodimeric domain of signal transducing histidine kinase"/>
    <property type="match status" value="1"/>
</dbReference>
<keyword evidence="3" id="KW-0597">Phosphoprotein</keyword>
<evidence type="ECO:0000256" key="1">
    <source>
        <dbReference type="ARBA" id="ARBA00000085"/>
    </source>
</evidence>
<dbReference type="CDD" id="cd00082">
    <property type="entry name" value="HisKA"/>
    <property type="match status" value="1"/>
</dbReference>
<keyword evidence="4" id="KW-0808">Transferase</keyword>
<dbReference type="InterPro" id="IPR004358">
    <property type="entry name" value="Sig_transdc_His_kin-like_C"/>
</dbReference>
<evidence type="ECO:0000256" key="2">
    <source>
        <dbReference type="ARBA" id="ARBA00012438"/>
    </source>
</evidence>
<dbReference type="InterPro" id="IPR005467">
    <property type="entry name" value="His_kinase_dom"/>
</dbReference>
<dbReference type="EC" id="2.7.13.3" evidence="2"/>
<dbReference type="InterPro" id="IPR003661">
    <property type="entry name" value="HisK_dim/P_dom"/>
</dbReference>
<dbReference type="SMART" id="SM00388">
    <property type="entry name" value="HisKA"/>
    <property type="match status" value="1"/>
</dbReference>
<evidence type="ECO:0000313" key="9">
    <source>
        <dbReference type="Proteomes" id="UP000886803"/>
    </source>
</evidence>
<dbReference type="Pfam" id="PF02518">
    <property type="entry name" value="HATPase_c"/>
    <property type="match status" value="1"/>
</dbReference>
<evidence type="ECO:0000256" key="5">
    <source>
        <dbReference type="ARBA" id="ARBA00022777"/>
    </source>
</evidence>
<dbReference type="InterPro" id="IPR003594">
    <property type="entry name" value="HATPase_dom"/>
</dbReference>
<evidence type="ECO:0000256" key="6">
    <source>
        <dbReference type="ARBA" id="ARBA00023012"/>
    </source>
</evidence>
<protein>
    <recommendedName>
        <fullName evidence="2">histidine kinase</fullName>
        <ecNumber evidence="2">2.7.13.3</ecNumber>
    </recommendedName>
</protein>
<comment type="catalytic activity">
    <reaction evidence="1">
        <text>ATP + protein L-histidine = ADP + protein N-phospho-L-histidine.</text>
        <dbReference type="EC" id="2.7.13.3"/>
    </reaction>
</comment>
<dbReference type="GO" id="GO:0000155">
    <property type="term" value="F:phosphorelay sensor kinase activity"/>
    <property type="evidence" value="ECO:0007669"/>
    <property type="project" value="InterPro"/>
</dbReference>
<dbReference type="PRINTS" id="PR00344">
    <property type="entry name" value="BCTRLSENSOR"/>
</dbReference>
<dbReference type="PROSITE" id="PS50109">
    <property type="entry name" value="HIS_KIN"/>
    <property type="match status" value="1"/>
</dbReference>
<comment type="caution">
    <text evidence="8">The sequence shown here is derived from an EMBL/GenBank/DDBJ whole genome shotgun (WGS) entry which is preliminary data.</text>
</comment>
<dbReference type="PANTHER" id="PTHR43711">
    <property type="entry name" value="TWO-COMPONENT HISTIDINE KINASE"/>
    <property type="match status" value="1"/>
</dbReference>
<name>A0A9D2M5Q0_9FIRM</name>
<dbReference type="EMBL" id="DWYG01000049">
    <property type="protein sequence ID" value="HJB41532.1"/>
    <property type="molecule type" value="Genomic_DNA"/>
</dbReference>
<accession>A0A9D2M5Q0</accession>
<dbReference type="InterPro" id="IPR036890">
    <property type="entry name" value="HATPase_C_sf"/>
</dbReference>
<keyword evidence="6" id="KW-0902">Two-component regulatory system</keyword>
<dbReference type="Gene3D" id="3.30.565.10">
    <property type="entry name" value="Histidine kinase-like ATPase, C-terminal domain"/>
    <property type="match status" value="2"/>
</dbReference>
<gene>
    <name evidence="8" type="ORF">H9945_03450</name>
</gene>
<dbReference type="PANTHER" id="PTHR43711:SF1">
    <property type="entry name" value="HISTIDINE KINASE 1"/>
    <property type="match status" value="1"/>
</dbReference>
<feature type="domain" description="Histidine kinase" evidence="7">
    <location>
        <begin position="88"/>
        <end position="298"/>
    </location>
</feature>
<proteinExistence type="predicted"/>